<dbReference type="PROSITE" id="PS51747">
    <property type="entry name" value="CYT_DCMP_DEAMINASES_2"/>
    <property type="match status" value="1"/>
</dbReference>
<dbReference type="Pfam" id="PF00383">
    <property type="entry name" value="dCMP_cyt_deam_1"/>
    <property type="match status" value="1"/>
</dbReference>
<evidence type="ECO:0000313" key="4">
    <source>
        <dbReference type="EMBL" id="RHM76095.1"/>
    </source>
</evidence>
<evidence type="ECO:0000313" key="5">
    <source>
        <dbReference type="Proteomes" id="UP000285610"/>
    </source>
</evidence>
<gene>
    <name evidence="4" type="ORF">DWZ50_08870</name>
</gene>
<dbReference type="CDD" id="cd01285">
    <property type="entry name" value="nucleoside_deaminase"/>
    <property type="match status" value="1"/>
</dbReference>
<dbReference type="PROSITE" id="PS00903">
    <property type="entry name" value="CYT_DCMP_DEAMINASES_1"/>
    <property type="match status" value="1"/>
</dbReference>
<comment type="caution">
    <text evidence="4">The sequence shown here is derived from an EMBL/GenBank/DDBJ whole genome shotgun (WGS) entry which is preliminary data.</text>
</comment>
<dbReference type="InterPro" id="IPR002125">
    <property type="entry name" value="CMP_dCMP_dom"/>
</dbReference>
<dbReference type="InterPro" id="IPR016193">
    <property type="entry name" value="Cytidine_deaminase-like"/>
</dbReference>
<dbReference type="PANTHER" id="PTHR11079">
    <property type="entry name" value="CYTOSINE DEAMINASE FAMILY MEMBER"/>
    <property type="match status" value="1"/>
</dbReference>
<dbReference type="GO" id="GO:0008270">
    <property type="term" value="F:zinc ion binding"/>
    <property type="evidence" value="ECO:0007669"/>
    <property type="project" value="InterPro"/>
</dbReference>
<evidence type="ECO:0000259" key="3">
    <source>
        <dbReference type="PROSITE" id="PS51747"/>
    </source>
</evidence>
<protein>
    <submittedName>
        <fullName evidence="4">Nucleoside deaminase</fullName>
    </submittedName>
</protein>
<dbReference type="EMBL" id="QRQE01000019">
    <property type="protein sequence ID" value="RHM76095.1"/>
    <property type="molecule type" value="Genomic_DNA"/>
</dbReference>
<dbReference type="SUPFAM" id="SSF53927">
    <property type="entry name" value="Cytidine deaminase-like"/>
    <property type="match status" value="1"/>
</dbReference>
<proteinExistence type="predicted"/>
<organism evidence="4 5">
    <name type="scientific">Mediterraneibacter gnavus</name>
    <name type="common">Ruminococcus gnavus</name>
    <dbReference type="NCBI Taxonomy" id="33038"/>
    <lineage>
        <taxon>Bacteria</taxon>
        <taxon>Bacillati</taxon>
        <taxon>Bacillota</taxon>
        <taxon>Clostridia</taxon>
        <taxon>Lachnospirales</taxon>
        <taxon>Lachnospiraceae</taxon>
        <taxon>Mediterraneibacter</taxon>
    </lineage>
</organism>
<dbReference type="AlphaFoldDB" id="A0A415S9Q4"/>
<reference evidence="4 5" key="1">
    <citation type="submission" date="2018-08" db="EMBL/GenBank/DDBJ databases">
        <title>A genome reference for cultivated species of the human gut microbiota.</title>
        <authorList>
            <person name="Zou Y."/>
            <person name="Xue W."/>
            <person name="Luo G."/>
        </authorList>
    </citation>
    <scope>NUCLEOTIDE SEQUENCE [LARGE SCALE GENOMIC DNA]</scope>
    <source>
        <strain evidence="4 5">AF33-12</strain>
    </source>
</reference>
<keyword evidence="2" id="KW-0862">Zinc</keyword>
<keyword evidence="1" id="KW-0479">Metal-binding</keyword>
<accession>A0A415S9Q4</accession>
<dbReference type="InterPro" id="IPR016192">
    <property type="entry name" value="APOBEC/CMP_deaminase_Zn-bd"/>
</dbReference>
<feature type="domain" description="CMP/dCMP-type deaminase" evidence="3">
    <location>
        <begin position="11"/>
        <end position="116"/>
    </location>
</feature>
<dbReference type="Gene3D" id="3.40.140.10">
    <property type="entry name" value="Cytidine Deaminase, domain 2"/>
    <property type="match status" value="1"/>
</dbReference>
<name>A0A415S9Q4_MEDGN</name>
<evidence type="ECO:0000256" key="1">
    <source>
        <dbReference type="ARBA" id="ARBA00022723"/>
    </source>
</evidence>
<evidence type="ECO:0000256" key="2">
    <source>
        <dbReference type="ARBA" id="ARBA00022833"/>
    </source>
</evidence>
<dbReference type="RefSeq" id="WP_118444600.1">
    <property type="nucleotide sequence ID" value="NZ_JBCPGC010000040.1"/>
</dbReference>
<dbReference type="PANTHER" id="PTHR11079:SF162">
    <property type="entry name" value="RIBOFLAVIN BIOSYNTHESIS PROTEIN PYRD, CHLOROPLASTIC"/>
    <property type="match status" value="1"/>
</dbReference>
<dbReference type="Proteomes" id="UP000285610">
    <property type="component" value="Unassembled WGS sequence"/>
</dbReference>
<dbReference type="GO" id="GO:0016787">
    <property type="term" value="F:hydrolase activity"/>
    <property type="evidence" value="ECO:0007669"/>
    <property type="project" value="InterPro"/>
</dbReference>
<sequence length="167" mass="19429">MANIKVENRMYTDEDCMKLAIREAESGLKLYNYPFGCCIKMEDEIITAHNTCIVEKSNVRHAEINAIDKLMDKRGREKIEIFCTTEPCLMCLGAIHWSGIKRVVYGCSIKDSIAVGFNEIDISIKDIVQSQNLDIEIVSGYMRDECEELFLKWKKINRIMRWVNHER</sequence>